<comment type="caution">
    <text evidence="3">The sequence shown here is derived from an EMBL/GenBank/DDBJ whole genome shotgun (WGS) entry which is preliminary data.</text>
</comment>
<sequence>MADATKPDRLRVLPDVSDIEKYNGITFIGADQSWKTLMPNRFRDIDDLKIRPSRVYDWLEALQAVHPSYANIIIDDSQPIANQLNSVTHKLILNAEILSSEIEINIDKVATERPANQPIAEDEINNEPLPTTETSGNTSASTIPSTFEVEETHLPNVSNEIEPMEMHSSLLTQRDPRQKNDKDEASRMCYADYTKQQGEERLTNEEGLPIIAVTEPLFKIPLEPPTIQGIRDGNMHAGDDNVDIITLQLDEENPSTQPKSHFQNPCFANQRVHEPLGREETLPEEPNVRTKHRKNPATNMNRTMTSSIHDLEVIGHKFNDK</sequence>
<feature type="domain" description="DUF6570" evidence="2">
    <location>
        <begin position="10"/>
        <end position="77"/>
    </location>
</feature>
<dbReference type="Pfam" id="PF20209">
    <property type="entry name" value="DUF6570"/>
    <property type="match status" value="1"/>
</dbReference>
<gene>
    <name evidence="3" type="ORF">OUZ56_021606</name>
</gene>
<feature type="compositionally biased region" description="Polar residues" evidence="1">
    <location>
        <begin position="128"/>
        <end position="142"/>
    </location>
</feature>
<evidence type="ECO:0000256" key="1">
    <source>
        <dbReference type="SAM" id="MobiDB-lite"/>
    </source>
</evidence>
<dbReference type="EMBL" id="JAOYFB010000039">
    <property type="protein sequence ID" value="KAK4028601.1"/>
    <property type="molecule type" value="Genomic_DNA"/>
</dbReference>
<dbReference type="InterPro" id="IPR046700">
    <property type="entry name" value="DUF6570"/>
</dbReference>
<evidence type="ECO:0000313" key="4">
    <source>
        <dbReference type="Proteomes" id="UP001234178"/>
    </source>
</evidence>
<evidence type="ECO:0000259" key="2">
    <source>
        <dbReference type="Pfam" id="PF20209"/>
    </source>
</evidence>
<feature type="region of interest" description="Disordered" evidence="1">
    <location>
        <begin position="273"/>
        <end position="301"/>
    </location>
</feature>
<protein>
    <recommendedName>
        <fullName evidence="2">DUF6570 domain-containing protein</fullName>
    </recommendedName>
</protein>
<name>A0ABR0ATZ2_9CRUS</name>
<keyword evidence="4" id="KW-1185">Reference proteome</keyword>
<feature type="region of interest" description="Disordered" evidence="1">
    <location>
        <begin position="117"/>
        <end position="142"/>
    </location>
</feature>
<dbReference type="Proteomes" id="UP001234178">
    <property type="component" value="Unassembled WGS sequence"/>
</dbReference>
<reference evidence="3 4" key="1">
    <citation type="journal article" date="2023" name="Nucleic Acids Res.">
        <title>The hologenome of Daphnia magna reveals possible DNA methylation and microbiome-mediated evolution of the host genome.</title>
        <authorList>
            <person name="Chaturvedi A."/>
            <person name="Li X."/>
            <person name="Dhandapani V."/>
            <person name="Marshall H."/>
            <person name="Kissane S."/>
            <person name="Cuenca-Cambronero M."/>
            <person name="Asole G."/>
            <person name="Calvet F."/>
            <person name="Ruiz-Romero M."/>
            <person name="Marangio P."/>
            <person name="Guigo R."/>
            <person name="Rago D."/>
            <person name="Mirbahai L."/>
            <person name="Eastwood N."/>
            <person name="Colbourne J.K."/>
            <person name="Zhou J."/>
            <person name="Mallon E."/>
            <person name="Orsini L."/>
        </authorList>
    </citation>
    <scope>NUCLEOTIDE SEQUENCE [LARGE SCALE GENOMIC DNA]</scope>
    <source>
        <strain evidence="3">LRV0_1</strain>
    </source>
</reference>
<accession>A0ABR0ATZ2</accession>
<proteinExistence type="predicted"/>
<evidence type="ECO:0000313" key="3">
    <source>
        <dbReference type="EMBL" id="KAK4028601.1"/>
    </source>
</evidence>
<organism evidence="3 4">
    <name type="scientific">Daphnia magna</name>
    <dbReference type="NCBI Taxonomy" id="35525"/>
    <lineage>
        <taxon>Eukaryota</taxon>
        <taxon>Metazoa</taxon>
        <taxon>Ecdysozoa</taxon>
        <taxon>Arthropoda</taxon>
        <taxon>Crustacea</taxon>
        <taxon>Branchiopoda</taxon>
        <taxon>Diplostraca</taxon>
        <taxon>Cladocera</taxon>
        <taxon>Anomopoda</taxon>
        <taxon>Daphniidae</taxon>
        <taxon>Daphnia</taxon>
    </lineage>
</organism>